<reference evidence="2" key="4">
    <citation type="submission" date="2019-03" db="UniProtKB">
        <authorList>
            <consortium name="EnsemblPlants"/>
        </authorList>
    </citation>
    <scope>IDENTIFICATION</scope>
</reference>
<protein>
    <submittedName>
        <fullName evidence="2">Uncharacterized protein</fullName>
    </submittedName>
</protein>
<proteinExistence type="predicted"/>
<name>A0A453GQ46_AEGTS</name>
<feature type="compositionally biased region" description="Low complexity" evidence="1">
    <location>
        <begin position="74"/>
        <end position="90"/>
    </location>
</feature>
<dbReference type="Proteomes" id="UP000015105">
    <property type="component" value="Chromosome 3D"/>
</dbReference>
<accession>A0A453GQ46</accession>
<evidence type="ECO:0000256" key="1">
    <source>
        <dbReference type="SAM" id="MobiDB-lite"/>
    </source>
</evidence>
<reference evidence="3" key="1">
    <citation type="journal article" date="2014" name="Science">
        <title>Ancient hybridizations among the ancestral genomes of bread wheat.</title>
        <authorList>
            <consortium name="International Wheat Genome Sequencing Consortium,"/>
            <person name="Marcussen T."/>
            <person name="Sandve S.R."/>
            <person name="Heier L."/>
            <person name="Spannagl M."/>
            <person name="Pfeifer M."/>
            <person name="Jakobsen K.S."/>
            <person name="Wulff B.B."/>
            <person name="Steuernagel B."/>
            <person name="Mayer K.F."/>
            <person name="Olsen O.A."/>
        </authorList>
    </citation>
    <scope>NUCLEOTIDE SEQUENCE [LARGE SCALE GENOMIC DNA]</scope>
    <source>
        <strain evidence="3">cv. AL8/78</strain>
    </source>
</reference>
<sequence length="236" mass="26024">MRLAGGGCWLLQAGRRVRRAAVRACQRRGCCVRAAGGASTERGDKHDPSDDGVRASHLTAGELAALRRLPPGQASAARRTPSPSTPTATSVIDGQPPRAPVGSNRRGLYTPRTRCGEDCCARAVARDSRYDRLNYDQNVSWTSIEEGYIPLSNRRYYNQNVVARDGQGAYVRRRQNYGTYAAGLDSDCNRVKVLSRQYHHICPTGWDDDDGYRVRISDRSTVLQQNSGRVGYAMTC</sequence>
<keyword evidence="3" id="KW-1185">Reference proteome</keyword>
<evidence type="ECO:0000313" key="2">
    <source>
        <dbReference type="EnsemblPlants" id="AET3Gv21151900.1"/>
    </source>
</evidence>
<organism evidence="2 3">
    <name type="scientific">Aegilops tauschii subsp. strangulata</name>
    <name type="common">Goatgrass</name>
    <dbReference type="NCBI Taxonomy" id="200361"/>
    <lineage>
        <taxon>Eukaryota</taxon>
        <taxon>Viridiplantae</taxon>
        <taxon>Streptophyta</taxon>
        <taxon>Embryophyta</taxon>
        <taxon>Tracheophyta</taxon>
        <taxon>Spermatophyta</taxon>
        <taxon>Magnoliopsida</taxon>
        <taxon>Liliopsida</taxon>
        <taxon>Poales</taxon>
        <taxon>Poaceae</taxon>
        <taxon>BOP clade</taxon>
        <taxon>Pooideae</taxon>
        <taxon>Triticodae</taxon>
        <taxon>Triticeae</taxon>
        <taxon>Triticinae</taxon>
        <taxon>Aegilops</taxon>
    </lineage>
</organism>
<reference evidence="2" key="3">
    <citation type="journal article" date="2017" name="Nature">
        <title>Genome sequence of the progenitor of the wheat D genome Aegilops tauschii.</title>
        <authorList>
            <person name="Luo M.C."/>
            <person name="Gu Y.Q."/>
            <person name="Puiu D."/>
            <person name="Wang H."/>
            <person name="Twardziok S.O."/>
            <person name="Deal K.R."/>
            <person name="Huo N."/>
            <person name="Zhu T."/>
            <person name="Wang L."/>
            <person name="Wang Y."/>
            <person name="McGuire P.E."/>
            <person name="Liu S."/>
            <person name="Long H."/>
            <person name="Ramasamy R.K."/>
            <person name="Rodriguez J.C."/>
            <person name="Van S.L."/>
            <person name="Yuan L."/>
            <person name="Wang Z."/>
            <person name="Xia Z."/>
            <person name="Xiao L."/>
            <person name="Anderson O.D."/>
            <person name="Ouyang S."/>
            <person name="Liang Y."/>
            <person name="Zimin A.V."/>
            <person name="Pertea G."/>
            <person name="Qi P."/>
            <person name="Bennetzen J.L."/>
            <person name="Dai X."/>
            <person name="Dawson M.W."/>
            <person name="Muller H.G."/>
            <person name="Kugler K."/>
            <person name="Rivarola-Duarte L."/>
            <person name="Spannagl M."/>
            <person name="Mayer K.F.X."/>
            <person name="Lu F.H."/>
            <person name="Bevan M.W."/>
            <person name="Leroy P."/>
            <person name="Li P."/>
            <person name="You F.M."/>
            <person name="Sun Q."/>
            <person name="Liu Z."/>
            <person name="Lyons E."/>
            <person name="Wicker T."/>
            <person name="Salzberg S.L."/>
            <person name="Devos K.M."/>
            <person name="Dvorak J."/>
        </authorList>
    </citation>
    <scope>NUCLEOTIDE SEQUENCE [LARGE SCALE GENOMIC DNA]</scope>
    <source>
        <strain evidence="2">cv. AL8/78</strain>
    </source>
</reference>
<feature type="region of interest" description="Disordered" evidence="1">
    <location>
        <begin position="65"/>
        <end position="107"/>
    </location>
</feature>
<reference evidence="2" key="5">
    <citation type="journal article" date="2021" name="G3 (Bethesda)">
        <title>Aegilops tauschii genome assembly Aet v5.0 features greater sequence contiguity and improved annotation.</title>
        <authorList>
            <person name="Wang L."/>
            <person name="Zhu T."/>
            <person name="Rodriguez J.C."/>
            <person name="Deal K.R."/>
            <person name="Dubcovsky J."/>
            <person name="McGuire P.E."/>
            <person name="Lux T."/>
            <person name="Spannagl M."/>
            <person name="Mayer K.F.X."/>
            <person name="Baldrich P."/>
            <person name="Meyers B.C."/>
            <person name="Huo N."/>
            <person name="Gu Y.Q."/>
            <person name="Zhou H."/>
            <person name="Devos K.M."/>
            <person name="Bennetzen J.L."/>
            <person name="Unver T."/>
            <person name="Budak H."/>
            <person name="Gulick P.J."/>
            <person name="Galiba G."/>
            <person name="Kalapos B."/>
            <person name="Nelson D.R."/>
            <person name="Li P."/>
            <person name="You F.M."/>
            <person name="Luo M.C."/>
            <person name="Dvorak J."/>
        </authorList>
    </citation>
    <scope>NUCLEOTIDE SEQUENCE [LARGE SCALE GENOMIC DNA]</scope>
    <source>
        <strain evidence="2">cv. AL8/78</strain>
    </source>
</reference>
<dbReference type="Gramene" id="AET3Gv21151900.1">
    <property type="protein sequence ID" value="AET3Gv21151900.1"/>
    <property type="gene ID" value="AET3Gv21151900"/>
</dbReference>
<reference evidence="3" key="2">
    <citation type="journal article" date="2017" name="Nat. Plants">
        <title>The Aegilops tauschii genome reveals multiple impacts of transposons.</title>
        <authorList>
            <person name="Zhao G."/>
            <person name="Zou C."/>
            <person name="Li K."/>
            <person name="Wang K."/>
            <person name="Li T."/>
            <person name="Gao L."/>
            <person name="Zhang X."/>
            <person name="Wang H."/>
            <person name="Yang Z."/>
            <person name="Liu X."/>
            <person name="Jiang W."/>
            <person name="Mao L."/>
            <person name="Kong X."/>
            <person name="Jiao Y."/>
            <person name="Jia J."/>
        </authorList>
    </citation>
    <scope>NUCLEOTIDE SEQUENCE [LARGE SCALE GENOMIC DNA]</scope>
    <source>
        <strain evidence="3">cv. AL8/78</strain>
    </source>
</reference>
<evidence type="ECO:0000313" key="3">
    <source>
        <dbReference type="Proteomes" id="UP000015105"/>
    </source>
</evidence>
<dbReference type="AlphaFoldDB" id="A0A453GQ46"/>
<dbReference type="EnsemblPlants" id="AET3Gv21151900.1">
    <property type="protein sequence ID" value="AET3Gv21151900.1"/>
    <property type="gene ID" value="AET3Gv21151900"/>
</dbReference>